<evidence type="ECO:0000313" key="2">
    <source>
        <dbReference type="EMBL" id="MDU0344036.1"/>
    </source>
</evidence>
<reference evidence="2 3" key="1">
    <citation type="submission" date="2023-09" db="EMBL/GenBank/DDBJ databases">
        <title>Whole genome shotgun sequencing (WGS) of Bosea sp. ZW T0_25, isolated from stored onions (Allium cepa).</title>
        <authorList>
            <person name="Stoll D.A."/>
            <person name="Huch M."/>
        </authorList>
    </citation>
    <scope>NUCLEOTIDE SEQUENCE [LARGE SCALE GENOMIC DNA]</scope>
    <source>
        <strain evidence="2 3">ZW T0_25</strain>
    </source>
</reference>
<dbReference type="EMBL" id="JAWDID010000125">
    <property type="protein sequence ID" value="MDU0344036.1"/>
    <property type="molecule type" value="Genomic_DNA"/>
</dbReference>
<feature type="domain" description="Peptidoglycan binding-like" evidence="1">
    <location>
        <begin position="5"/>
        <end position="51"/>
    </location>
</feature>
<dbReference type="InterPro" id="IPR002477">
    <property type="entry name" value="Peptidoglycan-bd-like"/>
</dbReference>
<dbReference type="Gene3D" id="1.10.101.10">
    <property type="entry name" value="PGBD-like superfamily/PGBD"/>
    <property type="match status" value="1"/>
</dbReference>
<dbReference type="SUPFAM" id="SSF47090">
    <property type="entry name" value="PGBD-like"/>
    <property type="match status" value="1"/>
</dbReference>
<proteinExistence type="predicted"/>
<dbReference type="InterPro" id="IPR036365">
    <property type="entry name" value="PGBD-like_sf"/>
</dbReference>
<keyword evidence="3" id="KW-1185">Reference proteome</keyword>
<gene>
    <name evidence="2" type="ORF">RKE40_29560</name>
</gene>
<dbReference type="Pfam" id="PF01471">
    <property type="entry name" value="PG_binding_1"/>
    <property type="match status" value="1"/>
</dbReference>
<comment type="caution">
    <text evidence="2">The sequence shown here is derived from an EMBL/GenBank/DDBJ whole genome shotgun (WGS) entry which is preliminary data.</text>
</comment>
<dbReference type="Proteomes" id="UP001254257">
    <property type="component" value="Unassembled WGS sequence"/>
</dbReference>
<protein>
    <submittedName>
        <fullName evidence="2">Peptidoglycan-binding domain-containing protein</fullName>
    </submittedName>
</protein>
<dbReference type="RefSeq" id="WP_316021722.1">
    <property type="nucleotide sequence ID" value="NZ_JAWDID010000125.1"/>
</dbReference>
<evidence type="ECO:0000259" key="1">
    <source>
        <dbReference type="Pfam" id="PF01471"/>
    </source>
</evidence>
<dbReference type="InterPro" id="IPR036366">
    <property type="entry name" value="PGBDSf"/>
</dbReference>
<organism evidence="2 3">
    <name type="scientific">Bosea rubneri</name>
    <dbReference type="NCBI Taxonomy" id="3075434"/>
    <lineage>
        <taxon>Bacteria</taxon>
        <taxon>Pseudomonadati</taxon>
        <taxon>Pseudomonadota</taxon>
        <taxon>Alphaproteobacteria</taxon>
        <taxon>Hyphomicrobiales</taxon>
        <taxon>Boseaceae</taxon>
        <taxon>Bosea</taxon>
    </lineage>
</organism>
<name>A0ABU3SH99_9HYPH</name>
<evidence type="ECO:0000313" key="3">
    <source>
        <dbReference type="Proteomes" id="UP001254257"/>
    </source>
</evidence>
<accession>A0ABU3SH99</accession>
<sequence>MTNAEIQRAMIALGIPVGSAGADGKFGADTKRAVEVFQARYGPSSTAIPGARPSPP</sequence>